<keyword evidence="5" id="KW-0325">Glycoprotein</keyword>
<evidence type="ECO:0000259" key="8">
    <source>
        <dbReference type="PROSITE" id="PS50940"/>
    </source>
</evidence>
<dbReference type="Proteomes" id="UP001153620">
    <property type="component" value="Chromosome 1"/>
</dbReference>
<dbReference type="InterPro" id="IPR016187">
    <property type="entry name" value="CTDL_fold"/>
</dbReference>
<feature type="domain" description="Chitin-binding type-2" evidence="8">
    <location>
        <begin position="820"/>
        <end position="880"/>
    </location>
</feature>
<organism evidence="9 10">
    <name type="scientific">Chironomus riparius</name>
    <dbReference type="NCBI Taxonomy" id="315576"/>
    <lineage>
        <taxon>Eukaryota</taxon>
        <taxon>Metazoa</taxon>
        <taxon>Ecdysozoa</taxon>
        <taxon>Arthropoda</taxon>
        <taxon>Hexapoda</taxon>
        <taxon>Insecta</taxon>
        <taxon>Pterygota</taxon>
        <taxon>Neoptera</taxon>
        <taxon>Endopterygota</taxon>
        <taxon>Diptera</taxon>
        <taxon>Nematocera</taxon>
        <taxon>Chironomoidea</taxon>
        <taxon>Chironomidae</taxon>
        <taxon>Chironominae</taxon>
        <taxon>Chironomus</taxon>
    </lineage>
</organism>
<keyword evidence="7" id="KW-0472">Membrane</keyword>
<dbReference type="GO" id="GO:0005576">
    <property type="term" value="C:extracellular region"/>
    <property type="evidence" value="ECO:0007669"/>
    <property type="project" value="InterPro"/>
</dbReference>
<feature type="transmembrane region" description="Helical" evidence="7">
    <location>
        <begin position="108"/>
        <end position="128"/>
    </location>
</feature>
<dbReference type="SUPFAM" id="SSF56436">
    <property type="entry name" value="C-type lectin-like"/>
    <property type="match status" value="2"/>
</dbReference>
<dbReference type="GO" id="GO:0008061">
    <property type="term" value="F:chitin binding"/>
    <property type="evidence" value="ECO:0007669"/>
    <property type="project" value="UniProtKB-KW"/>
</dbReference>
<evidence type="ECO:0000256" key="5">
    <source>
        <dbReference type="ARBA" id="ARBA00023180"/>
    </source>
</evidence>
<evidence type="ECO:0000256" key="6">
    <source>
        <dbReference type="SAM" id="MobiDB-lite"/>
    </source>
</evidence>
<dbReference type="InterPro" id="IPR002557">
    <property type="entry name" value="Chitin-bd_dom"/>
</dbReference>
<reference evidence="9" key="1">
    <citation type="submission" date="2022-01" db="EMBL/GenBank/DDBJ databases">
        <authorList>
            <person name="King R."/>
        </authorList>
    </citation>
    <scope>NUCLEOTIDE SEQUENCE</scope>
</reference>
<dbReference type="OrthoDB" id="6020543at2759"/>
<dbReference type="InterPro" id="IPR036508">
    <property type="entry name" value="Chitin-bd_dom_sf"/>
</dbReference>
<keyword evidence="2" id="KW-0732">Signal</keyword>
<keyword evidence="7" id="KW-0812">Transmembrane</keyword>
<dbReference type="PROSITE" id="PS50940">
    <property type="entry name" value="CHIT_BIND_II"/>
    <property type="match status" value="4"/>
</dbReference>
<dbReference type="Gene3D" id="2.170.140.10">
    <property type="entry name" value="Chitin binding domain"/>
    <property type="match status" value="4"/>
</dbReference>
<reference evidence="9" key="2">
    <citation type="submission" date="2022-10" db="EMBL/GenBank/DDBJ databases">
        <authorList>
            <consortium name="ENA_rothamsted_submissions"/>
            <consortium name="culmorum"/>
            <person name="King R."/>
        </authorList>
    </citation>
    <scope>NUCLEOTIDE SEQUENCE</scope>
</reference>
<name>A0A9N9RMQ2_9DIPT</name>
<feature type="transmembrane region" description="Helical" evidence="7">
    <location>
        <begin position="715"/>
        <end position="734"/>
    </location>
</feature>
<feature type="transmembrane region" description="Helical" evidence="7">
    <location>
        <begin position="746"/>
        <end position="763"/>
    </location>
</feature>
<evidence type="ECO:0000256" key="7">
    <source>
        <dbReference type="SAM" id="Phobius"/>
    </source>
</evidence>
<evidence type="ECO:0000256" key="4">
    <source>
        <dbReference type="ARBA" id="ARBA00023157"/>
    </source>
</evidence>
<dbReference type="Pfam" id="PF01607">
    <property type="entry name" value="CBM_14"/>
    <property type="match status" value="4"/>
</dbReference>
<accession>A0A9N9RMQ2</accession>
<feature type="transmembrane region" description="Helical" evidence="7">
    <location>
        <begin position="68"/>
        <end position="87"/>
    </location>
</feature>
<dbReference type="EMBL" id="OU895877">
    <property type="protein sequence ID" value="CAG9799920.1"/>
    <property type="molecule type" value="Genomic_DNA"/>
</dbReference>
<feature type="transmembrane region" description="Helical" evidence="7">
    <location>
        <begin position="41"/>
        <end position="62"/>
    </location>
</feature>
<keyword evidence="1" id="KW-0147">Chitin-binding</keyword>
<evidence type="ECO:0000256" key="1">
    <source>
        <dbReference type="ARBA" id="ARBA00022669"/>
    </source>
</evidence>
<feature type="domain" description="Chitin-binding type-2" evidence="8">
    <location>
        <begin position="1117"/>
        <end position="1175"/>
    </location>
</feature>
<evidence type="ECO:0000256" key="2">
    <source>
        <dbReference type="ARBA" id="ARBA00022729"/>
    </source>
</evidence>
<evidence type="ECO:0000256" key="3">
    <source>
        <dbReference type="ARBA" id="ARBA00022737"/>
    </source>
</evidence>
<keyword evidence="4" id="KW-1015">Disulfide bond</keyword>
<protein>
    <recommendedName>
        <fullName evidence="8">Chitin-binding type-2 domain-containing protein</fullName>
    </recommendedName>
</protein>
<feature type="domain" description="Chitin-binding type-2" evidence="8">
    <location>
        <begin position="1060"/>
        <end position="1116"/>
    </location>
</feature>
<dbReference type="PANTHER" id="PTHR23301:SF0">
    <property type="entry name" value="CHITIN-BINDING TYPE-2 DOMAIN-CONTAINING PROTEIN-RELATED"/>
    <property type="match status" value="1"/>
</dbReference>
<evidence type="ECO:0000313" key="10">
    <source>
        <dbReference type="Proteomes" id="UP001153620"/>
    </source>
</evidence>
<proteinExistence type="predicted"/>
<sequence length="1356" mass="150368">MKCSACEKNECECKYENCDKCVGEQEGIKCTCICRITRNEAVLSSALSIGTGVAVAAAGIGLTVVTGGMAALIAGAAIAGSGTSLVFSPIQKYMSKECVTLKESAKEVAIGATIGAITGPIGAIGSIVSKGASTVVQIGVRIVAGSSVGAVTGVLSEGAKAMQGEEVTFKSVTHSAMVGAAVGTIGGASSQIANGVTKPITNEIGKAATRIAVQGSSAAVTDVGVQLVQNGTVNPQKLILNTAGKMALSTTAEVSTSVTRQIEVKIADSHNKKPNLMKSGSKDTKLKEDQAVKQLEKKSGMEKSNSDLQEKIKQQNTKQQIEVQLEQSHNIQSQVSETFNQKLMGAVNLTGLAFNGMLSSFNTQSRSSFESFAGTKRDSKDGELDEEDFQMKDFLPNESLGDTKEDISIANGLIELQQTGSKFQNDHSCLSNSTENIEVVGSDETVPLLVKIDYDLLLDAQDSVIDTDLNQLDLLQFNNSSNALLSSLSDVTFEASLKPTLNSLTTKKNSTISHGSSSNIMDQSLEQLNTLVSKVIASMEDEATSVNEESQNHNKFNDSHTRVDNELVDVSSNVLETSSTYEKFNLISHQTLVNDKVDAFNKADGPIINEIEDANRSFKEQQLKEDNGIIETDLNLQELTITEDFKTQKIQNSLKQRAVAGSTRITVTKFRPEIQENLTSFLKCGESSTLNNRTKLRRKKTKLELKESSTFVIDLRIILTALAAIIILIAIISFVNSKSIKMDTKVKIFLVFLSFFALAEAQFPSCNPDTIEWFAHPHDCESYFICFHGIRNTFPCAPGFHFSPTELRCMPPSDARCHVNYLCPPVDDINNPVFLPDPYDCAVYYICSRGTPIRRECAPGLWWDVRNDWCISGNDVVCDNRTAVNPGNPSGTTTTPSPLPSCWRQADLFNNGNYLKSVCIINESVNYTQAEQRCRTNNMQLFIIDEPNTQFQFQTTVGQMLSDHPRGFIWINGRVYDNCENWYSFNPQPHLLPNFIHWVQQRDFDYKIKIRLQYLILLISRSQATMLSTNQSIINSEDMNNRMKLILTFLSFFTITEAQFPVCDPVNVEFFPHPHDCESFIICALGEQHILSCATNLHFSPTELRCMAPDLARCHVNYLCPPNDTNLTFLPNSYDCAVYYLCHLGRPIQRECAPGLWFDVRYGWCTHWDKVVCDNRTVVNPDNPGDRTTTTILPPIGPGPNLTVCWKQADLFNNGRFLKSLCIVDKMLNYDPAEQMCRNNGMELFTIDDPYTQFQFQNSLRELMGNDPRSFLWINGRVDDDCNNWYSFNPERKLLPNFIHWVQILSFVGRHTGPCLMYTRHFSADRQFYGFGVECHGAAWLVCEFSNGFVKGSDEL</sequence>
<feature type="region of interest" description="Disordered" evidence="6">
    <location>
        <begin position="269"/>
        <end position="288"/>
    </location>
</feature>
<keyword evidence="10" id="KW-1185">Reference proteome</keyword>
<dbReference type="CDD" id="cd00037">
    <property type="entry name" value="CLECT"/>
    <property type="match status" value="2"/>
</dbReference>
<dbReference type="SMART" id="SM00494">
    <property type="entry name" value="ChtBD2"/>
    <property type="match status" value="4"/>
</dbReference>
<keyword evidence="3" id="KW-0677">Repeat</keyword>
<feature type="domain" description="Chitin-binding type-2" evidence="8">
    <location>
        <begin position="763"/>
        <end position="819"/>
    </location>
</feature>
<evidence type="ECO:0000313" key="9">
    <source>
        <dbReference type="EMBL" id="CAG9799920.1"/>
    </source>
</evidence>
<keyword evidence="7" id="KW-1133">Transmembrane helix</keyword>
<dbReference type="PANTHER" id="PTHR23301">
    <property type="entry name" value="CHITIN BINDING PERITROPHIN-A"/>
    <property type="match status" value="1"/>
</dbReference>
<gene>
    <name evidence="9" type="ORF">CHIRRI_LOCUS2878</name>
</gene>
<dbReference type="SUPFAM" id="SSF57625">
    <property type="entry name" value="Invertebrate chitin-binding proteins"/>
    <property type="match status" value="4"/>
</dbReference>
<dbReference type="InterPro" id="IPR051940">
    <property type="entry name" value="Chitin_bind-dev_reg"/>
</dbReference>